<feature type="domain" description="Flagellar basal-body/hook protein C-terminal" evidence="8">
    <location>
        <begin position="198"/>
        <end position="241"/>
    </location>
</feature>
<feature type="domain" description="Flagellar hook protein FlgE/F/G-like D1" evidence="9">
    <location>
        <begin position="81"/>
        <end position="146"/>
    </location>
</feature>
<dbReference type="Pfam" id="PF06429">
    <property type="entry name" value="Flg_bbr_C"/>
    <property type="match status" value="1"/>
</dbReference>
<keyword evidence="10" id="KW-0966">Cell projection</keyword>
<dbReference type="NCBIfam" id="NF009280">
    <property type="entry name" value="PRK12640.1"/>
    <property type="match status" value="1"/>
</dbReference>
<keyword evidence="10" id="KW-0282">Flagellum</keyword>
<evidence type="ECO:0000256" key="5">
    <source>
        <dbReference type="ARBA" id="ARBA00040228"/>
    </source>
</evidence>
<gene>
    <name evidence="10" type="ORF">ACFOOG_11155</name>
</gene>
<dbReference type="Pfam" id="PF22692">
    <property type="entry name" value="LlgE_F_G_D1"/>
    <property type="match status" value="1"/>
</dbReference>
<evidence type="ECO:0000256" key="1">
    <source>
        <dbReference type="ARBA" id="ARBA00004117"/>
    </source>
</evidence>
<dbReference type="InterPro" id="IPR053967">
    <property type="entry name" value="LlgE_F_G-like_D1"/>
</dbReference>
<dbReference type="EMBL" id="JBHRYR010000003">
    <property type="protein sequence ID" value="MFC3853391.1"/>
    <property type="molecule type" value="Genomic_DNA"/>
</dbReference>
<evidence type="ECO:0000256" key="4">
    <source>
        <dbReference type="ARBA" id="ARBA00038560"/>
    </source>
</evidence>
<evidence type="ECO:0000259" key="9">
    <source>
        <dbReference type="Pfam" id="PF22692"/>
    </source>
</evidence>
<dbReference type="PANTHER" id="PTHR30435">
    <property type="entry name" value="FLAGELLAR PROTEIN"/>
    <property type="match status" value="1"/>
</dbReference>
<dbReference type="PANTHER" id="PTHR30435:SF18">
    <property type="entry name" value="FLAGELLAR BASAL-BODY ROD PROTEIN FLGF"/>
    <property type="match status" value="1"/>
</dbReference>
<dbReference type="InterPro" id="IPR020013">
    <property type="entry name" value="Flagellar_FlgE/F/G"/>
</dbReference>
<comment type="subunit">
    <text evidence="4 6">The basal body constitutes a major portion of the flagellar organelle and consists of five rings (E,L,P,S, and M) mounted on a central rod. The rod consists of about 26 subunits of FlgG in the distal portion, and FlgB, FlgC and FlgF are thought to build up the proximal portion of the rod with about 6 subunits each.</text>
</comment>
<keyword evidence="11" id="KW-1185">Reference proteome</keyword>
<evidence type="ECO:0000256" key="2">
    <source>
        <dbReference type="ARBA" id="ARBA00009677"/>
    </source>
</evidence>
<dbReference type="RefSeq" id="WP_380696499.1">
    <property type="nucleotide sequence ID" value="NZ_JBHRYR010000003.1"/>
</dbReference>
<feature type="domain" description="Flagellar basal body rod protein N-terminal" evidence="7">
    <location>
        <begin position="5"/>
        <end position="35"/>
    </location>
</feature>
<evidence type="ECO:0000256" key="6">
    <source>
        <dbReference type="RuleBase" id="RU362116"/>
    </source>
</evidence>
<evidence type="ECO:0000256" key="3">
    <source>
        <dbReference type="ARBA" id="ARBA00023143"/>
    </source>
</evidence>
<evidence type="ECO:0000259" key="7">
    <source>
        <dbReference type="Pfam" id="PF00460"/>
    </source>
</evidence>
<protein>
    <recommendedName>
        <fullName evidence="5 6">Flagellar basal-body rod protein FlgF</fullName>
    </recommendedName>
</protein>
<dbReference type="SUPFAM" id="SSF117143">
    <property type="entry name" value="Flagellar hook protein flgE"/>
    <property type="match status" value="1"/>
</dbReference>
<accession>A0ABV7ZYU0</accession>
<keyword evidence="3 6" id="KW-0975">Bacterial flagellum</keyword>
<evidence type="ECO:0000313" key="11">
    <source>
        <dbReference type="Proteomes" id="UP001595617"/>
    </source>
</evidence>
<dbReference type="InterPro" id="IPR010930">
    <property type="entry name" value="Flg_bb/hook_C_dom"/>
</dbReference>
<organism evidence="10 11">
    <name type="scientific">Saccharospirillum mangrovi</name>
    <dbReference type="NCBI Taxonomy" id="2161747"/>
    <lineage>
        <taxon>Bacteria</taxon>
        <taxon>Pseudomonadati</taxon>
        <taxon>Pseudomonadota</taxon>
        <taxon>Gammaproteobacteria</taxon>
        <taxon>Oceanospirillales</taxon>
        <taxon>Saccharospirillaceae</taxon>
        <taxon>Saccharospirillum</taxon>
    </lineage>
</organism>
<dbReference type="InterPro" id="IPR037925">
    <property type="entry name" value="FlgE/F/G-like"/>
</dbReference>
<dbReference type="InterPro" id="IPR001444">
    <property type="entry name" value="Flag_bb_rod_N"/>
</dbReference>
<proteinExistence type="inferred from homology"/>
<evidence type="ECO:0000259" key="8">
    <source>
        <dbReference type="Pfam" id="PF06429"/>
    </source>
</evidence>
<dbReference type="Proteomes" id="UP001595617">
    <property type="component" value="Unassembled WGS sequence"/>
</dbReference>
<keyword evidence="10" id="KW-0969">Cilium</keyword>
<evidence type="ECO:0000313" key="10">
    <source>
        <dbReference type="EMBL" id="MFC3853391.1"/>
    </source>
</evidence>
<comment type="similarity">
    <text evidence="2 6">Belongs to the flagella basal body rod proteins family.</text>
</comment>
<comment type="caution">
    <text evidence="10">The sequence shown here is derived from an EMBL/GenBank/DDBJ whole genome shotgun (WGS) entry which is preliminary data.</text>
</comment>
<dbReference type="NCBIfam" id="TIGR03506">
    <property type="entry name" value="FlgEFG_subfam"/>
    <property type="match status" value="1"/>
</dbReference>
<dbReference type="Pfam" id="PF00460">
    <property type="entry name" value="Flg_bb_rod"/>
    <property type="match status" value="1"/>
</dbReference>
<comment type="subcellular location">
    <subcellularLocation>
        <location evidence="1 6">Bacterial flagellum basal body</location>
    </subcellularLocation>
</comment>
<reference evidence="11" key="1">
    <citation type="journal article" date="2019" name="Int. J. Syst. Evol. Microbiol.">
        <title>The Global Catalogue of Microorganisms (GCM) 10K type strain sequencing project: providing services to taxonomists for standard genome sequencing and annotation.</title>
        <authorList>
            <consortium name="The Broad Institute Genomics Platform"/>
            <consortium name="The Broad Institute Genome Sequencing Center for Infectious Disease"/>
            <person name="Wu L."/>
            <person name="Ma J."/>
        </authorList>
    </citation>
    <scope>NUCLEOTIDE SEQUENCE [LARGE SCALE GENOMIC DNA]</scope>
    <source>
        <strain evidence="11">IBRC 10765</strain>
    </source>
</reference>
<name>A0ABV7ZYU0_9GAMM</name>
<sequence>MDRAIYIAMTGAKHNMLAQAAHSNNLANASTTGFRADFEQARAMPVFGEHYPSRAYSMTERPASDFNEGPLISTSRDLDVAIAGQGFLAVLDENGEEAYTRRGDLTVDAAGQVFNGDGRPVMGEGGPLVIPPYQQLFIGNDGVISVRAPGDGPQELLQVDALKLVNPDLQTMEKGTDGLFRPNQGDAVLAADPLVEVRSGYLEGSNVKAVTELVSILSLSRQYEMQIKMMKSAEEASEASQRLLQMS</sequence>